<dbReference type="HAMAP" id="MF_00138">
    <property type="entry name" value="GARS"/>
    <property type="match status" value="1"/>
</dbReference>
<dbReference type="InterPro" id="IPR000115">
    <property type="entry name" value="PRibGlycinamide_synth"/>
</dbReference>
<dbReference type="InterPro" id="IPR020560">
    <property type="entry name" value="PRibGlycinamide_synth_C-dom"/>
</dbReference>
<dbReference type="Gene3D" id="3.90.600.10">
    <property type="entry name" value="Phosphoribosylglycinamide synthetase, C-terminal domain"/>
    <property type="match status" value="1"/>
</dbReference>
<dbReference type="Pfam" id="PF02843">
    <property type="entry name" value="GARS_C"/>
    <property type="match status" value="1"/>
</dbReference>
<protein>
    <recommendedName>
        <fullName evidence="11 12">Multifunctional fusion protein</fullName>
    </recommendedName>
    <domain>
        <recommendedName>
            <fullName evidence="11">Phosphoribosylamine--glycine ligase</fullName>
            <ecNumber evidence="11">6.3.4.13</ecNumber>
        </recommendedName>
        <alternativeName>
            <fullName evidence="11">GARS</fullName>
        </alternativeName>
        <alternativeName>
            <fullName evidence="11">Glycinamide ribonucleotide synthetase</fullName>
        </alternativeName>
        <alternativeName>
            <fullName evidence="11">Phosphoribosylglycinamide synthetase</fullName>
        </alternativeName>
    </domain>
    <domain>
        <recommendedName>
            <fullName evidence="12">N5-carboxyaminoimidazole ribonucleotide mutase</fullName>
            <shortName evidence="12">N5-CAIR mutase</shortName>
            <ecNumber evidence="12">5.4.99.18</ecNumber>
        </recommendedName>
        <alternativeName>
            <fullName evidence="12">5-(carboxyamino)imidazole ribonucleotide mutase</fullName>
        </alternativeName>
    </domain>
</protein>
<dbReference type="AlphaFoldDB" id="A0A1H2FEC3"/>
<dbReference type="SUPFAM" id="SSF51246">
    <property type="entry name" value="Rudiment single hybrid motif"/>
    <property type="match status" value="1"/>
</dbReference>
<sequence length="587" mass="61890">MKILVVGGGGREHTLVWKISKSPMVEKIYCAPGNAGTQTLAQSVPINADDIDALAAFALENEIDLTVVGPEGPLVKGIADVFQEKGLNVFGPSKAAARLEGSKVFSKQHMQKYNIPCAAGKAFTDANKAKTYAKALGAPCVVKADGLAAGKGVIICSTLDQANEAIDAMINENAFGEAGAVVVVEECLKGEEASFIALTDGKTVLPLPESQDHKRIFDNDEGPNTGGMGAYSPAPVLDHMLRQKAMNEVMIPAVQGMAKEGTPFKGVLYAGLMVNKDQIKVLEFNTRLGDPETQPILMRLKNDLVPLMEACCDGTLHQHSTQIDPRAAMCVVVSSGGYPGSYETGEEILGLDEAGQVQDTVVFHAGTALKEGKVVTAGGRVLGVTSLGQTVKRAIEKAYEACEKISFNNHFYRKDIGAKALQRLSIPPQVGVIMGSDSDFPVMEKALSILKKFDIPYTVTVASAHRTPDRATEFASEAKRKGIKVIICGAGHAAHLAGVIAAHTTLPVLGVPIDSSALQGMDSLLATVQMPPGIPVSTMAIGKPGAYNAGIFAAQILAVSNPLLAEKLSAFKQEMADKVNKKAQSFA</sequence>
<dbReference type="Pfam" id="PF01071">
    <property type="entry name" value="GARS_A"/>
    <property type="match status" value="1"/>
</dbReference>
<evidence type="ECO:0000256" key="6">
    <source>
        <dbReference type="ARBA" id="ARBA00022741"/>
    </source>
</evidence>
<dbReference type="Gene3D" id="3.30.470.20">
    <property type="entry name" value="ATP-grasp fold, B domain"/>
    <property type="match status" value="1"/>
</dbReference>
<dbReference type="GO" id="GO:0034023">
    <property type="term" value="F:5-(carboxyamino)imidazole ribonucleotide mutase activity"/>
    <property type="evidence" value="ECO:0007669"/>
    <property type="project" value="UniProtKB-UniRule"/>
</dbReference>
<evidence type="ECO:0000256" key="1">
    <source>
        <dbReference type="ARBA" id="ARBA00001936"/>
    </source>
</evidence>
<dbReference type="GO" id="GO:0005524">
    <property type="term" value="F:ATP binding"/>
    <property type="evidence" value="ECO:0007669"/>
    <property type="project" value="UniProtKB-UniRule"/>
</dbReference>
<evidence type="ECO:0000256" key="7">
    <source>
        <dbReference type="ARBA" id="ARBA00022755"/>
    </source>
</evidence>
<name>A0A1H2FEC3_9BACT</name>
<evidence type="ECO:0000313" key="16">
    <source>
        <dbReference type="Proteomes" id="UP000199608"/>
    </source>
</evidence>
<dbReference type="GO" id="GO:0004637">
    <property type="term" value="F:phosphoribosylamine-glycine ligase activity"/>
    <property type="evidence" value="ECO:0007669"/>
    <property type="project" value="UniProtKB-UniRule"/>
</dbReference>
<dbReference type="InterPro" id="IPR000031">
    <property type="entry name" value="PurE_dom"/>
</dbReference>
<comment type="similarity">
    <text evidence="12">Belongs to the AIR carboxylase family. Class I subfamily.</text>
</comment>
<evidence type="ECO:0000259" key="14">
    <source>
        <dbReference type="PROSITE" id="PS50975"/>
    </source>
</evidence>
<comment type="similarity">
    <text evidence="10 11">Belongs to the GARS family.</text>
</comment>
<evidence type="ECO:0000256" key="5">
    <source>
        <dbReference type="ARBA" id="ARBA00022723"/>
    </source>
</evidence>
<dbReference type="InterPro" id="IPR020561">
    <property type="entry name" value="PRibGlycinamid_synth_ATP-grasp"/>
</dbReference>
<keyword evidence="8 13" id="KW-0067">ATP-binding</keyword>
<keyword evidence="9" id="KW-0464">Manganese</keyword>
<keyword evidence="12" id="KW-0413">Isomerase</keyword>
<comment type="catalytic activity">
    <reaction evidence="11">
        <text>5-phospho-beta-D-ribosylamine + glycine + ATP = N(1)-(5-phospho-beta-D-ribosyl)glycinamide + ADP + phosphate + H(+)</text>
        <dbReference type="Rhea" id="RHEA:17453"/>
        <dbReference type="ChEBI" id="CHEBI:15378"/>
        <dbReference type="ChEBI" id="CHEBI:30616"/>
        <dbReference type="ChEBI" id="CHEBI:43474"/>
        <dbReference type="ChEBI" id="CHEBI:57305"/>
        <dbReference type="ChEBI" id="CHEBI:58681"/>
        <dbReference type="ChEBI" id="CHEBI:143788"/>
        <dbReference type="ChEBI" id="CHEBI:456216"/>
        <dbReference type="EC" id="6.3.4.13"/>
    </reaction>
</comment>
<dbReference type="PROSITE" id="PS50975">
    <property type="entry name" value="ATP_GRASP"/>
    <property type="match status" value="1"/>
</dbReference>
<dbReference type="SMART" id="SM01001">
    <property type="entry name" value="AIRC"/>
    <property type="match status" value="1"/>
</dbReference>
<dbReference type="Pfam" id="PF02844">
    <property type="entry name" value="GARS_N"/>
    <property type="match status" value="1"/>
</dbReference>
<feature type="binding site" evidence="12">
    <location>
        <position position="466"/>
    </location>
    <ligand>
        <name>substrate</name>
    </ligand>
</feature>
<dbReference type="InterPro" id="IPR020559">
    <property type="entry name" value="PRibGlycinamide_synth_CS"/>
</dbReference>
<comment type="pathway">
    <text evidence="12">Purine metabolism; IMP biosynthesis via de novo pathway; 5-amino-1-(5-phospho-D-ribosyl)imidazole-4-carboxylate from 5-amino-1-(5-phospho-D-ribosyl)imidazole (N5-CAIR route): step 2/2.</text>
</comment>
<dbReference type="SUPFAM" id="SSF52255">
    <property type="entry name" value="N5-CAIR mutase (phosphoribosylaminoimidazole carboxylase, PurE)"/>
    <property type="match status" value="1"/>
</dbReference>
<gene>
    <name evidence="11" type="primary">purD</name>
    <name evidence="12" type="synonym">purE</name>
    <name evidence="15" type="ORF">SAMN04487931_104112</name>
</gene>
<dbReference type="FunFam" id="3.30.470.20:FF:000018">
    <property type="entry name" value="Trifunctional purine biosynthetic protein adenosine-3"/>
    <property type="match status" value="1"/>
</dbReference>
<evidence type="ECO:0000256" key="12">
    <source>
        <dbReference type="HAMAP-Rule" id="MF_01929"/>
    </source>
</evidence>
<dbReference type="Gene3D" id="3.30.1490.20">
    <property type="entry name" value="ATP-grasp fold, A domain"/>
    <property type="match status" value="1"/>
</dbReference>
<dbReference type="FunFam" id="3.40.50.20:FF:000006">
    <property type="entry name" value="Phosphoribosylamine--glycine ligase, chloroplastic"/>
    <property type="match status" value="1"/>
</dbReference>
<dbReference type="InterPro" id="IPR013815">
    <property type="entry name" value="ATP_grasp_subdomain_1"/>
</dbReference>
<comment type="cofactor">
    <cofactor evidence="1">
        <name>Mn(2+)</name>
        <dbReference type="ChEBI" id="CHEBI:29035"/>
    </cofactor>
</comment>
<evidence type="ECO:0000256" key="3">
    <source>
        <dbReference type="ARBA" id="ARBA00005174"/>
    </source>
</evidence>
<evidence type="ECO:0000256" key="13">
    <source>
        <dbReference type="PROSITE-ProRule" id="PRU00409"/>
    </source>
</evidence>
<comment type="pathway">
    <text evidence="3 11">Purine metabolism; IMP biosynthesis via de novo pathway; N(1)-(5-phospho-D-ribosyl)glycinamide from 5-phospho-alpha-D-ribose 1-diphosphate: step 2/2.</text>
</comment>
<dbReference type="EC" id="6.3.4.13" evidence="11"/>
<comment type="function">
    <text evidence="12">Catalyzes the conversion of N5-carboxyaminoimidazole ribonucleotide (N5-CAIR) to 4-carboxy-5-aminoimidazole ribonucleotide (CAIR).</text>
</comment>
<dbReference type="NCBIfam" id="TIGR00877">
    <property type="entry name" value="purD"/>
    <property type="match status" value="1"/>
</dbReference>
<dbReference type="RefSeq" id="WP_092232379.1">
    <property type="nucleotide sequence ID" value="NZ_FNLL01000004.1"/>
</dbReference>
<proteinExistence type="inferred from homology"/>
<reference evidence="16" key="1">
    <citation type="submission" date="2016-10" db="EMBL/GenBank/DDBJ databases">
        <authorList>
            <person name="Varghese N."/>
            <person name="Submissions S."/>
        </authorList>
    </citation>
    <scope>NUCLEOTIDE SEQUENCE [LARGE SCALE GENOMIC DNA]</scope>
    <source>
        <strain evidence="16">DSM 3384</strain>
    </source>
</reference>
<evidence type="ECO:0000256" key="11">
    <source>
        <dbReference type="HAMAP-Rule" id="MF_00138"/>
    </source>
</evidence>
<dbReference type="GO" id="GO:0009113">
    <property type="term" value="P:purine nucleobase biosynthetic process"/>
    <property type="evidence" value="ECO:0007669"/>
    <property type="project" value="InterPro"/>
</dbReference>
<dbReference type="Pfam" id="PF00731">
    <property type="entry name" value="AIRC"/>
    <property type="match status" value="1"/>
</dbReference>
<feature type="domain" description="ATP-grasp" evidence="14">
    <location>
        <begin position="107"/>
        <end position="313"/>
    </location>
</feature>
<feature type="binding site" evidence="12">
    <location>
        <position position="439"/>
    </location>
    <ligand>
        <name>substrate</name>
    </ligand>
</feature>
<dbReference type="HAMAP" id="MF_01929">
    <property type="entry name" value="PurE_classI"/>
    <property type="match status" value="1"/>
</dbReference>
<evidence type="ECO:0000256" key="9">
    <source>
        <dbReference type="ARBA" id="ARBA00023211"/>
    </source>
</evidence>
<dbReference type="InterPro" id="IPR033747">
    <property type="entry name" value="PurE_ClassI"/>
</dbReference>
<dbReference type="Proteomes" id="UP000199608">
    <property type="component" value="Unassembled WGS sequence"/>
</dbReference>
<dbReference type="InterPro" id="IPR011761">
    <property type="entry name" value="ATP-grasp"/>
</dbReference>
<keyword evidence="7 11" id="KW-0658">Purine biosynthesis</keyword>
<dbReference type="SMART" id="SM01210">
    <property type="entry name" value="GARS_C"/>
    <property type="match status" value="1"/>
</dbReference>
<organism evidence="15 16">
    <name type="scientific">Desulfobacula phenolica</name>
    <dbReference type="NCBI Taxonomy" id="90732"/>
    <lineage>
        <taxon>Bacteria</taxon>
        <taxon>Pseudomonadati</taxon>
        <taxon>Thermodesulfobacteriota</taxon>
        <taxon>Desulfobacteria</taxon>
        <taxon>Desulfobacterales</taxon>
        <taxon>Desulfobacteraceae</taxon>
        <taxon>Desulfobacula</taxon>
    </lineage>
</organism>
<evidence type="ECO:0000256" key="8">
    <source>
        <dbReference type="ARBA" id="ARBA00022840"/>
    </source>
</evidence>
<dbReference type="NCBIfam" id="TIGR01162">
    <property type="entry name" value="purE"/>
    <property type="match status" value="1"/>
</dbReference>
<dbReference type="InterPro" id="IPR016185">
    <property type="entry name" value="PreATP-grasp_dom_sf"/>
</dbReference>
<dbReference type="SUPFAM" id="SSF52440">
    <property type="entry name" value="PreATP-grasp domain"/>
    <property type="match status" value="1"/>
</dbReference>
<dbReference type="PANTHER" id="PTHR43472">
    <property type="entry name" value="PHOSPHORIBOSYLAMINE--GLYCINE LIGASE"/>
    <property type="match status" value="1"/>
</dbReference>
<dbReference type="EMBL" id="FNLL01000004">
    <property type="protein sequence ID" value="SDU05736.1"/>
    <property type="molecule type" value="Genomic_DNA"/>
</dbReference>
<keyword evidence="16" id="KW-1185">Reference proteome</keyword>
<dbReference type="InterPro" id="IPR020562">
    <property type="entry name" value="PRibGlycinamide_synth_N"/>
</dbReference>
<dbReference type="SUPFAM" id="SSF56059">
    <property type="entry name" value="Glutathione synthetase ATP-binding domain-like"/>
    <property type="match status" value="1"/>
</dbReference>
<dbReference type="InterPro" id="IPR011054">
    <property type="entry name" value="Rudment_hybrid_motif"/>
</dbReference>
<dbReference type="Gene3D" id="3.40.50.1970">
    <property type="match status" value="1"/>
</dbReference>
<dbReference type="GO" id="GO:0006189">
    <property type="term" value="P:'de novo' IMP biosynthetic process"/>
    <property type="evidence" value="ECO:0007669"/>
    <property type="project" value="UniProtKB-UniRule"/>
</dbReference>
<evidence type="ECO:0000256" key="2">
    <source>
        <dbReference type="ARBA" id="ARBA00001946"/>
    </source>
</evidence>
<dbReference type="GO" id="GO:0046872">
    <property type="term" value="F:metal ion binding"/>
    <property type="evidence" value="ECO:0007669"/>
    <property type="project" value="UniProtKB-KW"/>
</dbReference>
<feature type="binding site" evidence="12">
    <location>
        <position position="436"/>
    </location>
    <ligand>
        <name>substrate</name>
    </ligand>
</feature>
<comment type="catalytic activity">
    <reaction evidence="12">
        <text>5-carboxyamino-1-(5-phospho-D-ribosyl)imidazole + H(+) = 5-amino-1-(5-phospho-D-ribosyl)imidazole-4-carboxylate</text>
        <dbReference type="Rhea" id="RHEA:13193"/>
        <dbReference type="ChEBI" id="CHEBI:15378"/>
        <dbReference type="ChEBI" id="CHEBI:58730"/>
        <dbReference type="ChEBI" id="CHEBI:77657"/>
        <dbReference type="EC" id="5.4.99.18"/>
    </reaction>
</comment>
<dbReference type="Gene3D" id="3.40.50.20">
    <property type="match status" value="1"/>
</dbReference>
<comment type="cofactor">
    <cofactor evidence="2">
        <name>Mg(2+)</name>
        <dbReference type="ChEBI" id="CHEBI:18420"/>
    </cofactor>
</comment>
<dbReference type="PROSITE" id="PS00184">
    <property type="entry name" value="GARS"/>
    <property type="match status" value="1"/>
</dbReference>
<keyword evidence="6 13" id="KW-0547">Nucleotide-binding</keyword>
<dbReference type="PANTHER" id="PTHR43472:SF1">
    <property type="entry name" value="PHOSPHORIBOSYLAMINE--GLYCINE LIGASE, CHLOROPLASTIC"/>
    <property type="match status" value="1"/>
</dbReference>
<dbReference type="EC" id="5.4.99.18" evidence="12"/>
<evidence type="ECO:0000256" key="10">
    <source>
        <dbReference type="ARBA" id="ARBA00038345"/>
    </source>
</evidence>
<evidence type="ECO:0000313" key="15">
    <source>
        <dbReference type="EMBL" id="SDU05736.1"/>
    </source>
</evidence>
<dbReference type="InterPro" id="IPR037123">
    <property type="entry name" value="PRibGlycinamide_synth_C_sf"/>
</dbReference>
<keyword evidence="5" id="KW-0479">Metal-binding</keyword>
<dbReference type="UniPathway" id="UPA00074">
    <property type="reaction ID" value="UER00125"/>
</dbReference>
<keyword evidence="4 11" id="KW-0436">Ligase</keyword>
<dbReference type="FunFam" id="3.90.600.10:FF:000001">
    <property type="entry name" value="Trifunctional purine biosynthetic protein adenosine-3"/>
    <property type="match status" value="1"/>
</dbReference>
<accession>A0A1H2FEC3</accession>
<evidence type="ECO:0000256" key="4">
    <source>
        <dbReference type="ARBA" id="ARBA00022598"/>
    </source>
</evidence>
<dbReference type="SMART" id="SM01209">
    <property type="entry name" value="GARS_A"/>
    <property type="match status" value="1"/>
</dbReference>